<feature type="signal peptide" evidence="2">
    <location>
        <begin position="1"/>
        <end position="24"/>
    </location>
</feature>
<dbReference type="EMBL" id="JAUEPN010000006">
    <property type="protein sequence ID" value="KAK3293110.1"/>
    <property type="molecule type" value="Genomic_DNA"/>
</dbReference>
<feature type="domain" description="SET" evidence="3">
    <location>
        <begin position="135"/>
        <end position="294"/>
    </location>
</feature>
<feature type="compositionally biased region" description="Pro residues" evidence="1">
    <location>
        <begin position="27"/>
        <end position="47"/>
    </location>
</feature>
<dbReference type="PANTHER" id="PTHR47332:SF6">
    <property type="entry name" value="SET DOMAIN-CONTAINING PROTEIN"/>
    <property type="match status" value="1"/>
</dbReference>
<dbReference type="SUPFAM" id="SSF82199">
    <property type="entry name" value="SET domain"/>
    <property type="match status" value="1"/>
</dbReference>
<dbReference type="GeneID" id="87838753"/>
<name>A0AAE0HAS3_9PEZI</name>
<dbReference type="RefSeq" id="XP_062656624.1">
    <property type="nucleotide sequence ID" value="XM_062801805.1"/>
</dbReference>
<accession>A0AAE0HAS3</accession>
<keyword evidence="2" id="KW-0732">Signal</keyword>
<feature type="compositionally biased region" description="Low complexity" evidence="1">
    <location>
        <begin position="17"/>
        <end position="26"/>
    </location>
</feature>
<feature type="compositionally biased region" description="Low complexity" evidence="1">
    <location>
        <begin position="48"/>
        <end position="62"/>
    </location>
</feature>
<evidence type="ECO:0000259" key="3">
    <source>
        <dbReference type="PROSITE" id="PS50280"/>
    </source>
</evidence>
<protein>
    <recommendedName>
        <fullName evidence="3">SET domain-containing protein</fullName>
    </recommendedName>
</protein>
<dbReference type="Gene3D" id="1.25.40.10">
    <property type="entry name" value="Tetratricopeptide repeat domain"/>
    <property type="match status" value="1"/>
</dbReference>
<proteinExistence type="predicted"/>
<reference evidence="4" key="1">
    <citation type="journal article" date="2023" name="Mol. Phylogenet. Evol.">
        <title>Genome-scale phylogeny and comparative genomics of the fungal order Sordariales.</title>
        <authorList>
            <person name="Hensen N."/>
            <person name="Bonometti L."/>
            <person name="Westerberg I."/>
            <person name="Brannstrom I.O."/>
            <person name="Guillou S."/>
            <person name="Cros-Aarteil S."/>
            <person name="Calhoun S."/>
            <person name="Haridas S."/>
            <person name="Kuo A."/>
            <person name="Mondo S."/>
            <person name="Pangilinan J."/>
            <person name="Riley R."/>
            <person name="LaButti K."/>
            <person name="Andreopoulos B."/>
            <person name="Lipzen A."/>
            <person name="Chen C."/>
            <person name="Yan M."/>
            <person name="Daum C."/>
            <person name="Ng V."/>
            <person name="Clum A."/>
            <person name="Steindorff A."/>
            <person name="Ohm R.A."/>
            <person name="Martin F."/>
            <person name="Silar P."/>
            <person name="Natvig D.O."/>
            <person name="Lalanne C."/>
            <person name="Gautier V."/>
            <person name="Ament-Velasquez S.L."/>
            <person name="Kruys A."/>
            <person name="Hutchinson M.I."/>
            <person name="Powell A.J."/>
            <person name="Barry K."/>
            <person name="Miller A.N."/>
            <person name="Grigoriev I.V."/>
            <person name="Debuchy R."/>
            <person name="Gladieux P."/>
            <person name="Hiltunen Thoren M."/>
            <person name="Johannesson H."/>
        </authorList>
    </citation>
    <scope>NUCLEOTIDE SEQUENCE</scope>
    <source>
        <strain evidence="4">CBS 168.71</strain>
    </source>
</reference>
<feature type="region of interest" description="Disordered" evidence="1">
    <location>
        <begin position="17"/>
        <end position="71"/>
    </location>
</feature>
<dbReference type="InterPro" id="IPR046341">
    <property type="entry name" value="SET_dom_sf"/>
</dbReference>
<evidence type="ECO:0000256" key="1">
    <source>
        <dbReference type="SAM" id="MobiDB-lite"/>
    </source>
</evidence>
<gene>
    <name evidence="4" type="ORF">B0H64DRAFT_363456</name>
</gene>
<dbReference type="SMART" id="SM00317">
    <property type="entry name" value="SET"/>
    <property type="match status" value="1"/>
</dbReference>
<evidence type="ECO:0000313" key="4">
    <source>
        <dbReference type="EMBL" id="KAK3293110.1"/>
    </source>
</evidence>
<dbReference type="PROSITE" id="PS50280">
    <property type="entry name" value="SET"/>
    <property type="match status" value="1"/>
</dbReference>
<feature type="chain" id="PRO_5042150722" description="SET domain-containing protein" evidence="2">
    <location>
        <begin position="25"/>
        <end position="453"/>
    </location>
</feature>
<organism evidence="4 5">
    <name type="scientific">Chaetomium fimeti</name>
    <dbReference type="NCBI Taxonomy" id="1854472"/>
    <lineage>
        <taxon>Eukaryota</taxon>
        <taxon>Fungi</taxon>
        <taxon>Dikarya</taxon>
        <taxon>Ascomycota</taxon>
        <taxon>Pezizomycotina</taxon>
        <taxon>Sordariomycetes</taxon>
        <taxon>Sordariomycetidae</taxon>
        <taxon>Sordariales</taxon>
        <taxon>Chaetomiaceae</taxon>
        <taxon>Chaetomium</taxon>
    </lineage>
</organism>
<dbReference type="AlphaFoldDB" id="A0AAE0HAS3"/>
<dbReference type="InterPro" id="IPR001214">
    <property type="entry name" value="SET_dom"/>
</dbReference>
<dbReference type="Gene3D" id="2.170.270.10">
    <property type="entry name" value="SET domain"/>
    <property type="match status" value="1"/>
</dbReference>
<dbReference type="InterPro" id="IPR053185">
    <property type="entry name" value="SET_domain_protein"/>
</dbReference>
<evidence type="ECO:0000256" key="2">
    <source>
        <dbReference type="SAM" id="SignalP"/>
    </source>
</evidence>
<sequence length="453" mass="49501">MRPLNLTTLIPILTLLSHPTSSGATTPPSPSPSPSPSPPPPPPPPQCGPATPKTPTHPQPTTSLATSLPHPSAWHPWTHQPYCIPASASPWCVFTHAASPRAHGVSIVSTPDDAPDPRNHALDAPFFAPEKLLLPRPYAVRDVPGKGKGVVATRRIAKGRVVLVDWVSVLAAVEYPGDVLRGEVQELLRVAGERLGGERVVEGLARQGNRRVGGDADGEGEGVEMSEMEDVMLTNSFAVTVGGKEYMGLFADLARFNHACKPNAFINFSQKTLAMTIWSARNIEVGEEITITYSAAGLTSEERHESLENIWGFKCQCSLCTSEPAALHASDDRRRGIRTLQDKVIELAQKGDFHEAVEASERLFTLVEQEGLTEQMGGMYEVPARLYYHIGNLEKALEYTLQARHEIDGYGVPDENGEEKIKMLKGVIARLEQEIDERGQGRAERERQGEDER</sequence>
<comment type="caution">
    <text evidence="4">The sequence shown here is derived from an EMBL/GenBank/DDBJ whole genome shotgun (WGS) entry which is preliminary data.</text>
</comment>
<dbReference type="PANTHER" id="PTHR47332">
    <property type="entry name" value="SET DOMAIN-CONTAINING PROTEIN 5"/>
    <property type="match status" value="1"/>
</dbReference>
<dbReference type="InterPro" id="IPR011990">
    <property type="entry name" value="TPR-like_helical_dom_sf"/>
</dbReference>
<evidence type="ECO:0000313" key="5">
    <source>
        <dbReference type="Proteomes" id="UP001278766"/>
    </source>
</evidence>
<dbReference type="CDD" id="cd20071">
    <property type="entry name" value="SET_SMYD"/>
    <property type="match status" value="1"/>
</dbReference>
<reference evidence="4" key="2">
    <citation type="submission" date="2023-06" db="EMBL/GenBank/DDBJ databases">
        <authorList>
            <consortium name="Lawrence Berkeley National Laboratory"/>
            <person name="Haridas S."/>
            <person name="Hensen N."/>
            <person name="Bonometti L."/>
            <person name="Westerberg I."/>
            <person name="Brannstrom I.O."/>
            <person name="Guillou S."/>
            <person name="Cros-Aarteil S."/>
            <person name="Calhoun S."/>
            <person name="Kuo A."/>
            <person name="Mondo S."/>
            <person name="Pangilinan J."/>
            <person name="Riley R."/>
            <person name="Labutti K."/>
            <person name="Andreopoulos B."/>
            <person name="Lipzen A."/>
            <person name="Chen C."/>
            <person name="Yanf M."/>
            <person name="Daum C."/>
            <person name="Ng V."/>
            <person name="Clum A."/>
            <person name="Steindorff A."/>
            <person name="Ohm R."/>
            <person name="Martin F."/>
            <person name="Silar P."/>
            <person name="Natvig D."/>
            <person name="Lalanne C."/>
            <person name="Gautier V."/>
            <person name="Ament-Velasquez S.L."/>
            <person name="Kruys A."/>
            <person name="Hutchinson M.I."/>
            <person name="Powell A.J."/>
            <person name="Barry K."/>
            <person name="Miller A.N."/>
            <person name="Grigoriev I.V."/>
            <person name="Debuchy R."/>
            <person name="Gladieux P."/>
            <person name="Thoren M.H."/>
            <person name="Johannesson H."/>
        </authorList>
    </citation>
    <scope>NUCLEOTIDE SEQUENCE</scope>
    <source>
        <strain evidence="4">CBS 168.71</strain>
    </source>
</reference>
<keyword evidence="5" id="KW-1185">Reference proteome</keyword>
<dbReference type="Pfam" id="PF00856">
    <property type="entry name" value="SET"/>
    <property type="match status" value="1"/>
</dbReference>
<dbReference type="Proteomes" id="UP001278766">
    <property type="component" value="Unassembled WGS sequence"/>
</dbReference>